<dbReference type="InterPro" id="IPR037925">
    <property type="entry name" value="FlgE/F/G-like"/>
</dbReference>
<evidence type="ECO:0000259" key="6">
    <source>
        <dbReference type="Pfam" id="PF00460"/>
    </source>
</evidence>
<evidence type="ECO:0000256" key="5">
    <source>
        <dbReference type="RuleBase" id="RU362116"/>
    </source>
</evidence>
<dbReference type="AlphaFoldDB" id="A0A2D0LDI8"/>
<dbReference type="EMBL" id="NJCX01000009">
    <property type="protein sequence ID" value="PHM73766.1"/>
    <property type="molecule type" value="Genomic_DNA"/>
</dbReference>
<comment type="similarity">
    <text evidence="2 5">Belongs to the flagella basal body rod proteins family.</text>
</comment>
<evidence type="ECO:0000256" key="4">
    <source>
        <dbReference type="ARBA" id="ARBA00023143"/>
    </source>
</evidence>
<evidence type="ECO:0000313" key="10">
    <source>
        <dbReference type="EMBL" id="PHM73766.1"/>
    </source>
</evidence>
<dbReference type="PANTHER" id="PTHR30435:SF1">
    <property type="entry name" value="FLAGELLAR HOOK PROTEIN FLGE"/>
    <property type="match status" value="1"/>
</dbReference>
<keyword evidence="4 5" id="KW-0975">Bacterial flagellum</keyword>
<dbReference type="Gene3D" id="2.60.98.20">
    <property type="entry name" value="Flagellar hook protein FlgE"/>
    <property type="match status" value="1"/>
</dbReference>
<name>A0A2D0LDI8_9GAMM</name>
<dbReference type="Pfam" id="PF07559">
    <property type="entry name" value="FlgE_D2"/>
    <property type="match status" value="1"/>
</dbReference>
<dbReference type="Pfam" id="PF06429">
    <property type="entry name" value="Flg_bbr_C"/>
    <property type="match status" value="1"/>
</dbReference>
<dbReference type="PANTHER" id="PTHR30435">
    <property type="entry name" value="FLAGELLAR PROTEIN"/>
    <property type="match status" value="1"/>
</dbReference>
<dbReference type="InterPro" id="IPR037058">
    <property type="entry name" value="Falgellar_hook_FlgE_sf"/>
</dbReference>
<protein>
    <recommendedName>
        <fullName evidence="3 5">Flagellar hook protein FlgE</fullName>
    </recommendedName>
</protein>
<dbReference type="InterPro" id="IPR001444">
    <property type="entry name" value="Flag_bb_rod_N"/>
</dbReference>
<proteinExistence type="inferred from homology"/>
<organism evidence="10 11">
    <name type="scientific">Xenorhabdus kozodoii</name>
    <dbReference type="NCBI Taxonomy" id="351676"/>
    <lineage>
        <taxon>Bacteria</taxon>
        <taxon>Pseudomonadati</taxon>
        <taxon>Pseudomonadota</taxon>
        <taxon>Gammaproteobacteria</taxon>
        <taxon>Enterobacterales</taxon>
        <taxon>Morganellaceae</taxon>
        <taxon>Xenorhabdus</taxon>
    </lineage>
</organism>
<dbReference type="GO" id="GO:0009424">
    <property type="term" value="C:bacterial-type flagellum hook"/>
    <property type="evidence" value="ECO:0007669"/>
    <property type="project" value="TreeGrafter"/>
</dbReference>
<feature type="domain" description="Flagellar hook protein FlgE D2" evidence="8">
    <location>
        <begin position="168"/>
        <end position="291"/>
    </location>
</feature>
<dbReference type="NCBIfam" id="TIGR03506">
    <property type="entry name" value="FlgEFG_subfam"/>
    <property type="match status" value="1"/>
</dbReference>
<comment type="caution">
    <text evidence="10">The sequence shown here is derived from an EMBL/GenBank/DDBJ whole genome shotgun (WGS) entry which is preliminary data.</text>
</comment>
<dbReference type="Pfam" id="PF00460">
    <property type="entry name" value="Flg_bb_rod"/>
    <property type="match status" value="1"/>
</dbReference>
<dbReference type="InterPro" id="IPR019776">
    <property type="entry name" value="Flagellar_basal_body_rod_CS"/>
</dbReference>
<keyword evidence="10" id="KW-0969">Cilium</keyword>
<dbReference type="GO" id="GO:0009425">
    <property type="term" value="C:bacterial-type flagellum basal body"/>
    <property type="evidence" value="ECO:0007669"/>
    <property type="project" value="UniProtKB-SubCell"/>
</dbReference>
<accession>A0A2D0LDI8</accession>
<evidence type="ECO:0000259" key="9">
    <source>
        <dbReference type="Pfam" id="PF22692"/>
    </source>
</evidence>
<dbReference type="RefSeq" id="WP_099141651.1">
    <property type="nucleotide sequence ID" value="NZ_CAWNOR010000130.1"/>
</dbReference>
<dbReference type="InterPro" id="IPR053967">
    <property type="entry name" value="LlgE_F_G-like_D1"/>
</dbReference>
<gene>
    <name evidence="10" type="ORF">Xkoz_01593</name>
</gene>
<evidence type="ECO:0000256" key="1">
    <source>
        <dbReference type="ARBA" id="ARBA00004117"/>
    </source>
</evidence>
<dbReference type="SUPFAM" id="SSF117143">
    <property type="entry name" value="Flagellar hook protein flgE"/>
    <property type="match status" value="1"/>
</dbReference>
<feature type="domain" description="Flagellar basal body rod protein N-terminal" evidence="6">
    <location>
        <begin position="6"/>
        <end position="33"/>
    </location>
</feature>
<evidence type="ECO:0000256" key="3">
    <source>
        <dbReference type="ARBA" id="ARBA00019015"/>
    </source>
</evidence>
<dbReference type="GO" id="GO:0005829">
    <property type="term" value="C:cytosol"/>
    <property type="evidence" value="ECO:0007669"/>
    <property type="project" value="TreeGrafter"/>
</dbReference>
<keyword evidence="10" id="KW-0282">Flagellum</keyword>
<dbReference type="Proteomes" id="UP000221101">
    <property type="component" value="Unassembled WGS sequence"/>
</dbReference>
<dbReference type="PROSITE" id="PS00588">
    <property type="entry name" value="FLAGELLA_BB_ROD"/>
    <property type="match status" value="1"/>
</dbReference>
<dbReference type="Pfam" id="PF22692">
    <property type="entry name" value="LlgE_F_G_D1"/>
    <property type="match status" value="1"/>
</dbReference>
<dbReference type="OrthoDB" id="8578401at2"/>
<keyword evidence="11" id="KW-1185">Reference proteome</keyword>
<keyword evidence="10" id="KW-0966">Cell projection</keyword>
<comment type="subcellular location">
    <subcellularLocation>
        <location evidence="1 5">Bacterial flagellum basal body</location>
    </subcellularLocation>
</comment>
<sequence length="410" mass="43803">MAFSQAVSGLNAAASNLDVIGNNIANSATYGFKSSSVAFADVFSGSDVGLGVKVSGMAQNFKDGSITKTNEQLHMAITQGGFFRMQDTNGNIFYSRNGQFKMDADRNVIDMQGMKLTGYPAIQGNNGPEIQQGAAPGPISIPTDMLPAKATTKVTMTANLNSMSKKIDGTVKGKEFASDNKDTFNYSSGITVYDSLGNEHNINMFFVKTDDNKWDIHALDTAVKGATPQKLNTDSVEFNGSGQLVKADNTFTFNMPALNGSNPTEIEFDFNGSKQLSVKENSVSKQKQDGYAAGHFTNYQIEGDGKIYGLYSNEQKQVLGQVVLANFSNPAGLASQGDNVWIETGASGSPVVGTAGSGNFGKLISSSLESSNVDMSQELVSMIVAQRNYQSNAQTIKTQDQILQTLVSMR</sequence>
<feature type="domain" description="Flagellar basal-body/hook protein C-terminal" evidence="7">
    <location>
        <begin position="365"/>
        <end position="409"/>
    </location>
</feature>
<evidence type="ECO:0000259" key="8">
    <source>
        <dbReference type="Pfam" id="PF07559"/>
    </source>
</evidence>
<evidence type="ECO:0000313" key="11">
    <source>
        <dbReference type="Proteomes" id="UP000221101"/>
    </source>
</evidence>
<reference evidence="10 11" key="1">
    <citation type="journal article" date="2017" name="Nat. Microbiol.">
        <title>Natural product diversity associated with the nematode symbionts Photorhabdus and Xenorhabdus.</title>
        <authorList>
            <person name="Tobias N.J."/>
            <person name="Wolff H."/>
            <person name="Djahanschiri B."/>
            <person name="Grundmann F."/>
            <person name="Kronenwerth M."/>
            <person name="Shi Y.M."/>
            <person name="Simonyi S."/>
            <person name="Grun P."/>
            <person name="Shapiro-Ilan D."/>
            <person name="Pidot S.J."/>
            <person name="Stinear T.P."/>
            <person name="Ebersberger I."/>
            <person name="Bode H.B."/>
        </authorList>
    </citation>
    <scope>NUCLEOTIDE SEQUENCE [LARGE SCALE GENOMIC DNA]</scope>
    <source>
        <strain evidence="10 11">DSM 17907</strain>
    </source>
</reference>
<dbReference type="InterPro" id="IPR010930">
    <property type="entry name" value="Flg_bb/hook_C_dom"/>
</dbReference>
<comment type="function">
    <text evidence="5">A flexible structure which links the flagellar filament to the drive apparatus in the basal body.</text>
</comment>
<dbReference type="InterPro" id="IPR011491">
    <property type="entry name" value="FlgE_D2"/>
</dbReference>
<feature type="domain" description="Flagellar hook protein FlgE/F/G-like D1" evidence="9">
    <location>
        <begin position="76"/>
        <end position="145"/>
    </location>
</feature>
<evidence type="ECO:0000256" key="2">
    <source>
        <dbReference type="ARBA" id="ARBA00009677"/>
    </source>
</evidence>
<dbReference type="InterPro" id="IPR020013">
    <property type="entry name" value="Flagellar_FlgE/F/G"/>
</dbReference>
<evidence type="ECO:0000259" key="7">
    <source>
        <dbReference type="Pfam" id="PF06429"/>
    </source>
</evidence>
<dbReference type="GO" id="GO:0071978">
    <property type="term" value="P:bacterial-type flagellum-dependent swarming motility"/>
    <property type="evidence" value="ECO:0007669"/>
    <property type="project" value="TreeGrafter"/>
</dbReference>
<dbReference type="NCBIfam" id="NF004238">
    <property type="entry name" value="PRK05682.1-1"/>
    <property type="match status" value="1"/>
</dbReference>